<gene>
    <name evidence="2" type="ORF">M9Y10_035841</name>
</gene>
<dbReference type="PANTHER" id="PTHR43628">
    <property type="entry name" value="ACTIVATOR OF C KINASE PROTEIN 1-RELATED"/>
    <property type="match status" value="1"/>
</dbReference>
<evidence type="ECO:0000313" key="3">
    <source>
        <dbReference type="Proteomes" id="UP001470230"/>
    </source>
</evidence>
<dbReference type="GO" id="GO:0016301">
    <property type="term" value="F:kinase activity"/>
    <property type="evidence" value="ECO:0007669"/>
    <property type="project" value="UniProtKB-KW"/>
</dbReference>
<dbReference type="Pfam" id="PF08238">
    <property type="entry name" value="Sel1"/>
    <property type="match status" value="19"/>
</dbReference>
<accession>A0ABR2GVD0</accession>
<dbReference type="Gene3D" id="1.25.40.10">
    <property type="entry name" value="Tetratricopeptide repeat domain"/>
    <property type="match status" value="5"/>
</dbReference>
<dbReference type="Proteomes" id="UP001470230">
    <property type="component" value="Unassembled WGS sequence"/>
</dbReference>
<dbReference type="InterPro" id="IPR011990">
    <property type="entry name" value="TPR-like_helical_dom_sf"/>
</dbReference>
<keyword evidence="2" id="KW-0808">Transferase</keyword>
<dbReference type="SMART" id="SM00220">
    <property type="entry name" value="S_TKc"/>
    <property type="match status" value="1"/>
</dbReference>
<dbReference type="PROSITE" id="PS00108">
    <property type="entry name" value="PROTEIN_KINASE_ST"/>
    <property type="match status" value="1"/>
</dbReference>
<dbReference type="EMBL" id="JAPFFF010000057">
    <property type="protein sequence ID" value="KAK8837900.1"/>
    <property type="molecule type" value="Genomic_DNA"/>
</dbReference>
<dbReference type="SUPFAM" id="SSF56112">
    <property type="entry name" value="Protein kinase-like (PK-like)"/>
    <property type="match status" value="1"/>
</dbReference>
<keyword evidence="3" id="KW-1185">Reference proteome</keyword>
<dbReference type="InterPro" id="IPR000719">
    <property type="entry name" value="Prot_kinase_dom"/>
</dbReference>
<dbReference type="Pfam" id="PF00069">
    <property type="entry name" value="Pkinase"/>
    <property type="match status" value="1"/>
</dbReference>
<dbReference type="InterPro" id="IPR011009">
    <property type="entry name" value="Kinase-like_dom_sf"/>
</dbReference>
<feature type="domain" description="Protein kinase" evidence="1">
    <location>
        <begin position="208"/>
        <end position="458"/>
    </location>
</feature>
<proteinExistence type="predicted"/>
<evidence type="ECO:0000259" key="1">
    <source>
        <dbReference type="PROSITE" id="PS50011"/>
    </source>
</evidence>
<dbReference type="PANTHER" id="PTHR43628:SF1">
    <property type="entry name" value="CHITIN SYNTHASE REGULATORY FACTOR 2-RELATED"/>
    <property type="match status" value="1"/>
</dbReference>
<dbReference type="PROSITE" id="PS50011">
    <property type="entry name" value="PROTEIN_KINASE_DOM"/>
    <property type="match status" value="1"/>
</dbReference>
<dbReference type="Gene3D" id="1.10.510.10">
    <property type="entry name" value="Transferase(Phosphotransferase) domain 1"/>
    <property type="match status" value="1"/>
</dbReference>
<organism evidence="2 3">
    <name type="scientific">Tritrichomonas musculus</name>
    <dbReference type="NCBI Taxonomy" id="1915356"/>
    <lineage>
        <taxon>Eukaryota</taxon>
        <taxon>Metamonada</taxon>
        <taxon>Parabasalia</taxon>
        <taxon>Tritrichomonadida</taxon>
        <taxon>Tritrichomonadidae</taxon>
        <taxon>Tritrichomonas</taxon>
    </lineage>
</organism>
<sequence>MNPQTFQKFLGNNSFRIENPFLDKAIQQFSFYFIADNHDILNILLKKNINNIIIIDKYINSQKDNELNDFYVITFDYRIFIIRSSDISLFFPFFSLNKESIIYFLNDDAKISIQEKNTNIILKISDEADIFFTKKEIPSFIKKIKLVFSETPPNENQTMQYLWKIIHKSFAGFLIKIGYLNSTLNRIPHYKSFFSCDVQDYEFTEDEFIELRSFHNGYSSYLSLIYLIEKEQICLLKMFLKTNEEKKLYEREHDNYLNIHHPFLPRYFGTTVYQSYRCLIIEYLEGKTLDKIDFIELSNENFIKILFEIMLVIEYLQYNGYIYRDLKPNNVIVDKNNMIYLIDFDRMIKNPSLCNNEKFTVNFMTDYIAPEIINEKSFSNKADIYSLGKVIAFLISNYESKDFFNALIKLGENCMEINETKRPTISDVIDTFYTYYFSKIYKIPDGENLLNHAHHSFYFPLWFLIAESQNEFVQLYLGHLNEYGIYICKDRSNNIDYFYLDDDKKETREEYKIIPSNIVRAIHYYTLSANQNNSQAQYILGEIYYDGIYVQKDINKAIYYMTLAAMQNNVLAQFYLGVIFIEGVQVQQNISEGIHYLTLAANQNYSDAQYNLGIIYYDGKYVPQNINKSFHFFKLASDQNNSTAQYNLGAIFYEGIYVQRDIQKAIHYFALAAKSNNLDAMFNLGTIFYEGKYVSKDLQKAIHYLSLASVQKHVKAQYNLGIIYYNEMHDINNAIHYLSLASDQNHSQAQLKLGVLYYEGRYIPKDIDKAIRYFSLSANQNNASAEYYIGRIYFEGKYVQKDIGKALYFLTRAANKHISSAQSFIGRIYYQGIYVKRDINKALQYLDLAANKNNSEALFLLGEIYHRGDFVQKDIKRAIHYYNLASNVNNIYAQFNLGIIYMQKKYEIQNINKAIYYFSLCSNQNNIFAQLLLAEIYYEGEYVTKNINKAIHYYSLAAKNGNYIAQLNLGLIYYEGQHVPKDISKAIHYLSLSSNQMNSLAQFWLGYIYYLEDSVQQNINKAVYYLTLSSNQNNRDAQFHLGLIYFEGKLIKQDIKKAVYLIMLSAKNGNKMANFLTGVFYHEGKYVNQDIEKAIHYYKEASSFNIQYAKNNLGIIFKNGFYEKVSKNNGLAIEYFREAIHQKGDYISMYNLAHLYLYEDPVENSIDKSIKLLSNSYMKGFLPSQILLCLALIKKYGNDSAKLLDDENNIPSDIIQKIKIYRLDFDRKYESYRKIDFLYGCNQYFPSFTFKINNERNQKEKENQRIADISDLFYEGFDLSF</sequence>
<reference evidence="2 3" key="1">
    <citation type="submission" date="2024-04" db="EMBL/GenBank/DDBJ databases">
        <title>Tritrichomonas musculus Genome.</title>
        <authorList>
            <person name="Alves-Ferreira E."/>
            <person name="Grigg M."/>
            <person name="Lorenzi H."/>
            <person name="Galac M."/>
        </authorList>
    </citation>
    <scope>NUCLEOTIDE SEQUENCE [LARGE SCALE GENOMIC DNA]</scope>
    <source>
        <strain evidence="2 3">EAF2021</strain>
    </source>
</reference>
<comment type="caution">
    <text evidence="2">The sequence shown here is derived from an EMBL/GenBank/DDBJ whole genome shotgun (WGS) entry which is preliminary data.</text>
</comment>
<dbReference type="SMART" id="SM00671">
    <property type="entry name" value="SEL1"/>
    <property type="match status" value="18"/>
</dbReference>
<keyword evidence="2" id="KW-0418">Kinase</keyword>
<name>A0ABR2GVD0_9EUKA</name>
<dbReference type="CDD" id="cd00180">
    <property type="entry name" value="PKc"/>
    <property type="match status" value="1"/>
</dbReference>
<dbReference type="SUPFAM" id="SSF81901">
    <property type="entry name" value="HCP-like"/>
    <property type="match status" value="5"/>
</dbReference>
<dbReference type="InterPro" id="IPR006597">
    <property type="entry name" value="Sel1-like"/>
</dbReference>
<evidence type="ECO:0000313" key="2">
    <source>
        <dbReference type="EMBL" id="KAK8837900.1"/>
    </source>
</evidence>
<dbReference type="InterPro" id="IPR052945">
    <property type="entry name" value="Mitotic_Regulator"/>
</dbReference>
<protein>
    <submittedName>
        <fullName evidence="2">cAMP-dependent protein kinase catalytic subunit</fullName>
    </submittedName>
</protein>
<dbReference type="InterPro" id="IPR008271">
    <property type="entry name" value="Ser/Thr_kinase_AS"/>
</dbReference>